<evidence type="ECO:0000256" key="1">
    <source>
        <dbReference type="SAM" id="MobiDB-lite"/>
    </source>
</evidence>
<dbReference type="AlphaFoldDB" id="A0A7T3FXL3"/>
<gene>
    <name evidence="2" type="ORF">I7X12_15675</name>
</gene>
<keyword evidence="3" id="KW-1185">Reference proteome</keyword>
<proteinExistence type="predicted"/>
<sequence>MPAPERVLRDPEAADDRATRGLRRTYPFRTVAYDDVAAYLDETGRTVADSVDTAPGDYETQYADGHVHPVLDVGPADARLGVRSIRGISVLETDLDDATAVEAFEAYEDNDFERVGEYEGYTLLGAARGPWVAAVADGTVVEAFENSGGRGPVLREPRAAVEAVVEARAGEDGSRYVESTEAVAALVDRLGDATLVSGTVTPEGTAADTDSPTGTARTPETSGTVSEGDPLAEGTALTIDGETTTARHVAVFGSADAADPDAVGGDGSPFADWSNASTSVDGRAVVAEGTRETAAVLDIESGPVETADG</sequence>
<reference evidence="2 3" key="1">
    <citation type="submission" date="2020-12" db="EMBL/GenBank/DDBJ databases">
        <title>Halosimplex halophilum sp. nov. and Halosimplex salinum sp. nov., two new members of the genus Halosimplex.</title>
        <authorList>
            <person name="Cui H.L."/>
        </authorList>
    </citation>
    <scope>NUCLEOTIDE SEQUENCE [LARGE SCALE GENOMIC DNA]</scope>
    <source>
        <strain evidence="2 3">YGH94</strain>
    </source>
</reference>
<feature type="compositionally biased region" description="Basic and acidic residues" evidence="1">
    <location>
        <begin position="1"/>
        <end position="19"/>
    </location>
</feature>
<name>A0A7T3FXL3_9EURY</name>
<feature type="region of interest" description="Disordered" evidence="1">
    <location>
        <begin position="1"/>
        <end position="21"/>
    </location>
</feature>
<feature type="compositionally biased region" description="Polar residues" evidence="1">
    <location>
        <begin position="197"/>
        <end position="225"/>
    </location>
</feature>
<dbReference type="EMBL" id="CP065856">
    <property type="protein sequence ID" value="QPV62168.1"/>
    <property type="molecule type" value="Genomic_DNA"/>
</dbReference>
<accession>A0A7T3FXL3</accession>
<organism evidence="2 3">
    <name type="scientific">Halosimplex litoreum</name>
    <dbReference type="NCBI Taxonomy" id="1198301"/>
    <lineage>
        <taxon>Archaea</taxon>
        <taxon>Methanobacteriati</taxon>
        <taxon>Methanobacteriota</taxon>
        <taxon>Stenosarchaea group</taxon>
        <taxon>Halobacteria</taxon>
        <taxon>Halobacteriales</taxon>
        <taxon>Haloarculaceae</taxon>
        <taxon>Halosimplex</taxon>
    </lineage>
</organism>
<dbReference type="KEGG" id="hlt:I7X12_15675"/>
<evidence type="ECO:0000313" key="2">
    <source>
        <dbReference type="EMBL" id="QPV62168.1"/>
    </source>
</evidence>
<dbReference type="GeneID" id="60589962"/>
<feature type="region of interest" description="Disordered" evidence="1">
    <location>
        <begin position="197"/>
        <end position="232"/>
    </location>
</feature>
<protein>
    <submittedName>
        <fullName evidence="2">Uncharacterized protein</fullName>
    </submittedName>
</protein>
<dbReference type="RefSeq" id="WP_198060983.1">
    <property type="nucleotide sequence ID" value="NZ_CP065856.1"/>
</dbReference>
<dbReference type="Proteomes" id="UP000595001">
    <property type="component" value="Chromosome"/>
</dbReference>
<evidence type="ECO:0000313" key="3">
    <source>
        <dbReference type="Proteomes" id="UP000595001"/>
    </source>
</evidence>